<dbReference type="Gene3D" id="1.10.10.10">
    <property type="entry name" value="Winged helix-like DNA-binding domain superfamily/Winged helix DNA-binding domain"/>
    <property type="match status" value="1"/>
</dbReference>
<dbReference type="Proteomes" id="UP000002368">
    <property type="component" value="Chromosome"/>
</dbReference>
<dbReference type="InterPro" id="IPR013196">
    <property type="entry name" value="HTH_11"/>
</dbReference>
<dbReference type="AlphaFoldDB" id="D5WSG3"/>
<feature type="domain" description="WCX" evidence="3">
    <location>
        <begin position="271"/>
        <end position="347"/>
    </location>
</feature>
<dbReference type="InterPro" id="IPR028349">
    <property type="entry name" value="PafC-like"/>
</dbReference>
<evidence type="ECO:0000259" key="3">
    <source>
        <dbReference type="Pfam" id="PF25583"/>
    </source>
</evidence>
<dbReference type="InterPro" id="IPR051534">
    <property type="entry name" value="CBASS_pafABC_assoc_protein"/>
</dbReference>
<evidence type="ECO:0000313" key="4">
    <source>
        <dbReference type="EMBL" id="ADG05048.1"/>
    </source>
</evidence>
<dbReference type="Pfam" id="PF08279">
    <property type="entry name" value="HTH_11"/>
    <property type="match status" value="1"/>
</dbReference>
<dbReference type="InterPro" id="IPR036388">
    <property type="entry name" value="WH-like_DNA-bd_sf"/>
</dbReference>
<dbReference type="Pfam" id="PF13280">
    <property type="entry name" value="WYL"/>
    <property type="match status" value="1"/>
</dbReference>
<dbReference type="InterPro" id="IPR026881">
    <property type="entry name" value="WYL_dom"/>
</dbReference>
<dbReference type="PROSITE" id="PS52050">
    <property type="entry name" value="WYL"/>
    <property type="match status" value="1"/>
</dbReference>
<accession>D5WSG3</accession>
<dbReference type="STRING" id="562970.Btus_0274"/>
<dbReference type="PANTHER" id="PTHR34580">
    <property type="match status" value="1"/>
</dbReference>
<dbReference type="SUPFAM" id="SSF46785">
    <property type="entry name" value="Winged helix' DNA-binding domain"/>
    <property type="match status" value="1"/>
</dbReference>
<dbReference type="PIRSF" id="PIRSF016838">
    <property type="entry name" value="PafC"/>
    <property type="match status" value="1"/>
</dbReference>
<feature type="domain" description="Helix-turn-helix type 11" evidence="1">
    <location>
        <begin position="40"/>
        <end position="93"/>
    </location>
</feature>
<proteinExistence type="predicted"/>
<dbReference type="EMBL" id="CP002017">
    <property type="protein sequence ID" value="ADG05048.1"/>
    <property type="molecule type" value="Genomic_DNA"/>
</dbReference>
<sequence length="356" mass="41574">MSGGVRGRGLAALSYSIVSSRAFIIIKENAGVAMDNQLYRLLKLITLIQAYPGIRAKRLAEECEVTERTIYRDIDRLAQITTISKGRRGEGYRFVGQFALYPLDLTEEEIAGLQAVAAWVETAHRPLPPGWKTAYQKVMAAHAKEKKVNQEFLERIGDVVRLGNPAWAPETPNVFPELLQAVIHRRPVKALYHSQSRDQTDWRRIDPYYLIPREHRFYVIGYCHTRNAFRTFRVSRFLELRVLDGEYEKRPFDLNEYMKYTWSIERGASLIRFVVKFSPKVARYVKEEELFLRPQIRELADGSLWFQVVVNGASEFLRWLWTYGPDAEILEPKQYRDHMVGILRQWLENYEGVQKI</sequence>
<dbReference type="PANTHER" id="PTHR34580:SF1">
    <property type="entry name" value="PROTEIN PAFC"/>
    <property type="match status" value="1"/>
</dbReference>
<evidence type="ECO:0000313" key="5">
    <source>
        <dbReference type="Proteomes" id="UP000002368"/>
    </source>
</evidence>
<dbReference type="InterPro" id="IPR036390">
    <property type="entry name" value="WH_DNA-bd_sf"/>
</dbReference>
<feature type="domain" description="WYL" evidence="2">
    <location>
        <begin position="174"/>
        <end position="242"/>
    </location>
</feature>
<dbReference type="KEGG" id="bts:Btus_0274"/>
<reference evidence="4 5" key="1">
    <citation type="journal article" date="2011" name="Stand. Genomic Sci.">
        <title>Complete genome sequence of the thermophilic, hydrogen-oxidizing Bacillus tusciae type strain (T2) and reclassification in the new genus, Kyrpidia gen. nov. as Kyrpidia tusciae comb. nov. and emendation of the family Alicyclobacillaceae da Costa and Rainey, 2010.</title>
        <authorList>
            <person name="Klenk H.P."/>
            <person name="Lapidus A."/>
            <person name="Chertkov O."/>
            <person name="Copeland A."/>
            <person name="Del Rio T.G."/>
            <person name="Nolan M."/>
            <person name="Lucas S."/>
            <person name="Chen F."/>
            <person name="Tice H."/>
            <person name="Cheng J.F."/>
            <person name="Han C."/>
            <person name="Bruce D."/>
            <person name="Goodwin L."/>
            <person name="Pitluck S."/>
            <person name="Pati A."/>
            <person name="Ivanova N."/>
            <person name="Mavromatis K."/>
            <person name="Daum C."/>
            <person name="Chen A."/>
            <person name="Palaniappan K."/>
            <person name="Chang Y.J."/>
            <person name="Land M."/>
            <person name="Hauser L."/>
            <person name="Jeffries C.D."/>
            <person name="Detter J.C."/>
            <person name="Rohde M."/>
            <person name="Abt B."/>
            <person name="Pukall R."/>
            <person name="Goker M."/>
            <person name="Bristow J."/>
            <person name="Markowitz V."/>
            <person name="Hugenholtz P."/>
            <person name="Eisen J.A."/>
        </authorList>
    </citation>
    <scope>NUCLEOTIDE SEQUENCE [LARGE SCALE GENOMIC DNA]</scope>
    <source>
        <strain evidence="4 5">DSM 2912</strain>
    </source>
</reference>
<evidence type="ECO:0000259" key="1">
    <source>
        <dbReference type="Pfam" id="PF08279"/>
    </source>
</evidence>
<dbReference type="eggNOG" id="COG2378">
    <property type="taxonomic scope" value="Bacteria"/>
</dbReference>
<keyword evidence="5" id="KW-1185">Reference proteome</keyword>
<evidence type="ECO:0000259" key="2">
    <source>
        <dbReference type="Pfam" id="PF13280"/>
    </source>
</evidence>
<gene>
    <name evidence="4" type="ordered locus">Btus_0274</name>
</gene>
<dbReference type="InterPro" id="IPR057727">
    <property type="entry name" value="WCX_dom"/>
</dbReference>
<name>D5WSG3_KYRT2</name>
<protein>
    <submittedName>
        <fullName evidence="4">Helix-turn-helix type 11 domain protein</fullName>
    </submittedName>
</protein>
<dbReference type="Pfam" id="PF25583">
    <property type="entry name" value="WCX"/>
    <property type="match status" value="1"/>
</dbReference>
<dbReference type="HOGENOM" id="CLU_041141_4_1_9"/>
<organism evidence="4 5">
    <name type="scientific">Kyrpidia tusciae (strain DSM 2912 / NBRC 15312 / T2)</name>
    <name type="common">Bacillus tusciae</name>
    <dbReference type="NCBI Taxonomy" id="562970"/>
    <lineage>
        <taxon>Bacteria</taxon>
        <taxon>Bacillati</taxon>
        <taxon>Bacillota</taxon>
        <taxon>Bacilli</taxon>
        <taxon>Bacillales</taxon>
        <taxon>Alicyclobacillaceae</taxon>
        <taxon>Kyrpidia</taxon>
    </lineage>
</organism>